<organism evidence="1 2">
    <name type="scientific">Litchfieldia luteola</name>
    <dbReference type="NCBI Taxonomy" id="682179"/>
    <lineage>
        <taxon>Bacteria</taxon>
        <taxon>Bacillati</taxon>
        <taxon>Bacillota</taxon>
        <taxon>Bacilli</taxon>
        <taxon>Bacillales</taxon>
        <taxon>Bacillaceae</taxon>
        <taxon>Litchfieldia</taxon>
    </lineage>
</organism>
<dbReference type="SUPFAM" id="SSF50630">
    <property type="entry name" value="Acid proteases"/>
    <property type="match status" value="2"/>
</dbReference>
<dbReference type="Pfam" id="PF13975">
    <property type="entry name" value="gag-asp_proteas"/>
    <property type="match status" value="1"/>
</dbReference>
<gene>
    <name evidence="1" type="ORF">IMZ08_05635</name>
</gene>
<dbReference type="GO" id="GO:0006508">
    <property type="term" value="P:proteolysis"/>
    <property type="evidence" value="ECO:0007669"/>
    <property type="project" value="UniProtKB-KW"/>
</dbReference>
<keyword evidence="1" id="KW-0645">Protease</keyword>
<dbReference type="Proteomes" id="UP001516662">
    <property type="component" value="Unassembled WGS sequence"/>
</dbReference>
<evidence type="ECO:0000313" key="2">
    <source>
        <dbReference type="Proteomes" id="UP001516662"/>
    </source>
</evidence>
<dbReference type="RefSeq" id="WP_193535024.1">
    <property type="nucleotide sequence ID" value="NZ_JADCLJ010000011.1"/>
</dbReference>
<evidence type="ECO:0000313" key="1">
    <source>
        <dbReference type="EMBL" id="MBE4907545.1"/>
    </source>
</evidence>
<dbReference type="InterPro" id="IPR021109">
    <property type="entry name" value="Peptidase_aspartic_dom_sf"/>
</dbReference>
<accession>A0ABR9QGC3</accession>
<proteinExistence type="predicted"/>
<dbReference type="CDD" id="cd05483">
    <property type="entry name" value="retropepsin_like_bacteria"/>
    <property type="match status" value="1"/>
</dbReference>
<reference evidence="1 2" key="1">
    <citation type="submission" date="2020-10" db="EMBL/GenBank/DDBJ databases">
        <title>Bacillus sp. HD4P25, an endophyte from a halophyte.</title>
        <authorList>
            <person name="Sun J.-Q."/>
        </authorList>
    </citation>
    <scope>NUCLEOTIDE SEQUENCE [LARGE SCALE GENOMIC DNA]</scope>
    <source>
        <strain evidence="1 2">YIM 93174</strain>
    </source>
</reference>
<keyword evidence="1" id="KW-0378">Hydrolase</keyword>
<dbReference type="Gene3D" id="2.40.70.10">
    <property type="entry name" value="Acid Proteases"/>
    <property type="match status" value="2"/>
</dbReference>
<dbReference type="GO" id="GO:0008233">
    <property type="term" value="F:peptidase activity"/>
    <property type="evidence" value="ECO:0007669"/>
    <property type="project" value="UniProtKB-KW"/>
</dbReference>
<protein>
    <submittedName>
        <fullName evidence="1">Aspartyl protease family protein</fullName>
    </submittedName>
</protein>
<comment type="caution">
    <text evidence="1">The sequence shown here is derived from an EMBL/GenBank/DDBJ whole genome shotgun (WGS) entry which is preliminary data.</text>
</comment>
<name>A0ABR9QGC3_9BACI</name>
<keyword evidence="2" id="KW-1185">Reference proteome</keyword>
<sequence>MKEIGLNLKTDKDGSAEVFVEGVICGNKYRFLLDTGSAKSTITTDNYIATFTSLGESTGTGVFATIREQEINIPHIEVGPISKRNFKMYRTEEKENVTKNLIGMDFLKDHSLQICFDSNKVLVDHQVDVDVPLNDLVLGNKYHPYVDVRIGGKKASGVFDTGAGMTVVDLQFIKSNSAHFEEIGTSVGTDSSGTTRETPMFLMNNMAIGNYEFPSHRVVGVDLSHVNASTEIPMDLILGYTTVSKANWFFNFPEKKWRILKLIK</sequence>
<dbReference type="EMBL" id="JADCLJ010000011">
    <property type="protein sequence ID" value="MBE4907545.1"/>
    <property type="molecule type" value="Genomic_DNA"/>
</dbReference>
<dbReference type="InterPro" id="IPR001969">
    <property type="entry name" value="Aspartic_peptidase_AS"/>
</dbReference>
<dbReference type="PROSITE" id="PS00141">
    <property type="entry name" value="ASP_PROTEASE"/>
    <property type="match status" value="1"/>
</dbReference>
<dbReference type="InterPro" id="IPR034122">
    <property type="entry name" value="Retropepsin-like_bacterial"/>
</dbReference>
<dbReference type="Pfam" id="PF13650">
    <property type="entry name" value="Asp_protease_2"/>
    <property type="match status" value="1"/>
</dbReference>